<proteinExistence type="predicted"/>
<name>A0A512PED4_9CELL</name>
<protein>
    <submittedName>
        <fullName evidence="1">Uncharacterized protein</fullName>
    </submittedName>
</protein>
<evidence type="ECO:0000313" key="1">
    <source>
        <dbReference type="EMBL" id="GEP69570.1"/>
    </source>
</evidence>
<dbReference type="Proteomes" id="UP000321798">
    <property type="component" value="Unassembled WGS sequence"/>
</dbReference>
<dbReference type="AlphaFoldDB" id="A0A512PED4"/>
<reference evidence="1 2" key="1">
    <citation type="submission" date="2019-07" db="EMBL/GenBank/DDBJ databases">
        <title>Whole genome shotgun sequence of Cellulomonas soli NBRC 109434.</title>
        <authorList>
            <person name="Hosoyama A."/>
            <person name="Uohara A."/>
            <person name="Ohji S."/>
            <person name="Ichikawa N."/>
        </authorList>
    </citation>
    <scope>NUCLEOTIDE SEQUENCE [LARGE SCALE GENOMIC DNA]</scope>
    <source>
        <strain evidence="1 2">NBRC 109434</strain>
    </source>
</reference>
<accession>A0A512PED4</accession>
<evidence type="ECO:0000313" key="2">
    <source>
        <dbReference type="Proteomes" id="UP000321798"/>
    </source>
</evidence>
<keyword evidence="2" id="KW-1185">Reference proteome</keyword>
<comment type="caution">
    <text evidence="1">The sequence shown here is derived from an EMBL/GenBank/DDBJ whole genome shotgun (WGS) entry which is preliminary data.</text>
</comment>
<dbReference type="EMBL" id="BKAL01000007">
    <property type="protein sequence ID" value="GEP69570.1"/>
    <property type="molecule type" value="Genomic_DNA"/>
</dbReference>
<gene>
    <name evidence="1" type="ORF">CSO01_22850</name>
</gene>
<sequence length="154" mass="16819">MGASLIDPAVGATFFFRGRHQADVTAQFARLHVASWGVEVRLGSQGVVSLVRFLSRAGLSGRVLPGSNPVWSATWAELGRVFVADRSVVLVRQDGPGVRLVAMRGGALGELTESLWGHAVDVELVEGTWWFATLTFLPVGRLRRRRSPRDVITR</sequence>
<organism evidence="1 2">
    <name type="scientific">Cellulomonas soli</name>
    <dbReference type="NCBI Taxonomy" id="931535"/>
    <lineage>
        <taxon>Bacteria</taxon>
        <taxon>Bacillati</taxon>
        <taxon>Actinomycetota</taxon>
        <taxon>Actinomycetes</taxon>
        <taxon>Micrococcales</taxon>
        <taxon>Cellulomonadaceae</taxon>
        <taxon>Cellulomonas</taxon>
    </lineage>
</organism>